<evidence type="ECO:0000259" key="6">
    <source>
        <dbReference type="PROSITE" id="PS50110"/>
    </source>
</evidence>
<dbReference type="GO" id="GO:0032993">
    <property type="term" value="C:protein-DNA complex"/>
    <property type="evidence" value="ECO:0007669"/>
    <property type="project" value="TreeGrafter"/>
</dbReference>
<dbReference type="GO" id="GO:0000156">
    <property type="term" value="F:phosphorelay response regulator activity"/>
    <property type="evidence" value="ECO:0007669"/>
    <property type="project" value="TreeGrafter"/>
</dbReference>
<dbReference type="AlphaFoldDB" id="D8MPJ2"/>
<dbReference type="GO" id="GO:0000976">
    <property type="term" value="F:transcription cis-regulatory region binding"/>
    <property type="evidence" value="ECO:0007669"/>
    <property type="project" value="TreeGrafter"/>
</dbReference>
<evidence type="ECO:0000256" key="2">
    <source>
        <dbReference type="ARBA" id="ARBA00023125"/>
    </source>
</evidence>
<dbReference type="SUPFAM" id="SSF46894">
    <property type="entry name" value="C-terminal effector domain of the bipartite response regulators"/>
    <property type="match status" value="1"/>
</dbReference>
<dbReference type="STRING" id="634500.EbC_12180"/>
<dbReference type="KEGG" id="ebi:EbC_12180"/>
<dbReference type="Gene3D" id="3.40.50.2300">
    <property type="match status" value="1"/>
</dbReference>
<dbReference type="SMART" id="SM00448">
    <property type="entry name" value="REC"/>
    <property type="match status" value="1"/>
</dbReference>
<keyword evidence="9" id="KW-1185">Reference proteome</keyword>
<evidence type="ECO:0000259" key="7">
    <source>
        <dbReference type="PROSITE" id="PS51755"/>
    </source>
</evidence>
<keyword evidence="4" id="KW-0597">Phosphoprotein</keyword>
<dbReference type="InterPro" id="IPR016032">
    <property type="entry name" value="Sig_transdc_resp-reg_C-effctor"/>
</dbReference>
<gene>
    <name evidence="8" type="ordered locus">EbC_12180</name>
</gene>
<evidence type="ECO:0000256" key="5">
    <source>
        <dbReference type="PROSITE-ProRule" id="PRU01091"/>
    </source>
</evidence>
<dbReference type="GO" id="GO:0005829">
    <property type="term" value="C:cytosol"/>
    <property type="evidence" value="ECO:0007669"/>
    <property type="project" value="TreeGrafter"/>
</dbReference>
<accession>D8MPJ2</accession>
<dbReference type="RefSeq" id="WP_013201245.1">
    <property type="nucleotide sequence ID" value="NC_014306.1"/>
</dbReference>
<feature type="DNA-binding region" description="OmpR/PhoB-type" evidence="5">
    <location>
        <begin position="124"/>
        <end position="220"/>
    </location>
</feature>
<dbReference type="SMART" id="SM00862">
    <property type="entry name" value="Trans_reg_C"/>
    <property type="match status" value="1"/>
</dbReference>
<dbReference type="PANTHER" id="PTHR48111">
    <property type="entry name" value="REGULATOR OF RPOS"/>
    <property type="match status" value="1"/>
</dbReference>
<dbReference type="Pfam" id="PF00486">
    <property type="entry name" value="Trans_reg_C"/>
    <property type="match status" value="1"/>
</dbReference>
<dbReference type="CDD" id="cd17624">
    <property type="entry name" value="REC_OmpR_PmrA-like"/>
    <property type="match status" value="1"/>
</dbReference>
<evidence type="ECO:0000313" key="9">
    <source>
        <dbReference type="Proteomes" id="UP000008793"/>
    </source>
</evidence>
<dbReference type="InterPro" id="IPR001867">
    <property type="entry name" value="OmpR/PhoB-type_DNA-bd"/>
</dbReference>
<dbReference type="PROSITE" id="PS51755">
    <property type="entry name" value="OMPR_PHOB"/>
    <property type="match status" value="1"/>
</dbReference>
<evidence type="ECO:0000256" key="4">
    <source>
        <dbReference type="PROSITE-ProRule" id="PRU00169"/>
    </source>
</evidence>
<sequence>MRILLVEDDAIMGEAVVEALKEARYAVDWLRSGTEAIATLAIPRYDLVLLDLRLPGNDGFSVISSLRDKGNMLPLLIITARDALEDRLRGLDAGADDFVIAPFDMTAWLARIRAVMRRKEGHCGPVLSNGIIRLDPASHEACDVEKGEVYRLSNREFALLQALLIRPGTLLSRSELEEKIYGWGEEIESNAVEFFIHALRKKFGSKAIKNVRGVGWKVSGNA</sequence>
<keyword evidence="1" id="KW-0805">Transcription regulation</keyword>
<dbReference type="InterPro" id="IPR039420">
    <property type="entry name" value="WalR-like"/>
</dbReference>
<evidence type="ECO:0000256" key="3">
    <source>
        <dbReference type="ARBA" id="ARBA00023163"/>
    </source>
</evidence>
<proteinExistence type="predicted"/>
<dbReference type="InterPro" id="IPR011006">
    <property type="entry name" value="CheY-like_superfamily"/>
</dbReference>
<dbReference type="InterPro" id="IPR036388">
    <property type="entry name" value="WH-like_DNA-bd_sf"/>
</dbReference>
<dbReference type="SUPFAM" id="SSF52172">
    <property type="entry name" value="CheY-like"/>
    <property type="match status" value="1"/>
</dbReference>
<dbReference type="Gene3D" id="1.10.10.10">
    <property type="entry name" value="Winged helix-like DNA-binding domain superfamily/Winged helix DNA-binding domain"/>
    <property type="match status" value="1"/>
</dbReference>
<keyword evidence="2 5" id="KW-0238">DNA-binding</keyword>
<keyword evidence="3" id="KW-0804">Transcription</keyword>
<reference evidence="8 9" key="1">
    <citation type="journal article" date="2010" name="BMC Genomics">
        <title>Genome comparison of the epiphytic bacteria Erwinia billingiae and E. tasmaniensis with the pear pathogen E. pyrifoliae.</title>
        <authorList>
            <person name="Kube M."/>
            <person name="Migdoll A.M."/>
            <person name="Gehring I."/>
            <person name="Heitmann K."/>
            <person name="Mayer Y."/>
            <person name="Kuhl H."/>
            <person name="Knaust F."/>
            <person name="Geider K."/>
            <person name="Reinhardt R."/>
        </authorList>
    </citation>
    <scope>NUCLEOTIDE SEQUENCE [LARGE SCALE GENOMIC DNA]</scope>
    <source>
        <strain evidence="8 9">Eb661</strain>
    </source>
</reference>
<dbReference type="Proteomes" id="UP000008793">
    <property type="component" value="Chromosome"/>
</dbReference>
<organism evidence="9">
    <name type="scientific">Erwinia billingiae (strain Eb661)</name>
    <dbReference type="NCBI Taxonomy" id="634500"/>
    <lineage>
        <taxon>Bacteria</taxon>
        <taxon>Pseudomonadati</taxon>
        <taxon>Pseudomonadota</taxon>
        <taxon>Gammaproteobacteria</taxon>
        <taxon>Enterobacterales</taxon>
        <taxon>Erwiniaceae</taxon>
        <taxon>Erwinia</taxon>
    </lineage>
</organism>
<dbReference type="HOGENOM" id="CLU_000445_30_1_6"/>
<evidence type="ECO:0000256" key="1">
    <source>
        <dbReference type="ARBA" id="ARBA00023015"/>
    </source>
</evidence>
<dbReference type="EMBL" id="FP236843">
    <property type="protein sequence ID" value="CAX58749.1"/>
    <property type="molecule type" value="Genomic_DNA"/>
</dbReference>
<dbReference type="PROSITE" id="PS50110">
    <property type="entry name" value="RESPONSE_REGULATORY"/>
    <property type="match status" value="1"/>
</dbReference>
<feature type="domain" description="OmpR/PhoB-type" evidence="7">
    <location>
        <begin position="124"/>
        <end position="220"/>
    </location>
</feature>
<name>D8MPJ2_ERWBE</name>
<dbReference type="GO" id="GO:0006355">
    <property type="term" value="P:regulation of DNA-templated transcription"/>
    <property type="evidence" value="ECO:0007669"/>
    <property type="project" value="InterPro"/>
</dbReference>
<dbReference type="InterPro" id="IPR001789">
    <property type="entry name" value="Sig_transdc_resp-reg_receiver"/>
</dbReference>
<feature type="modified residue" description="4-aspartylphosphate" evidence="4">
    <location>
        <position position="51"/>
    </location>
</feature>
<dbReference type="GeneID" id="90511235"/>
<dbReference type="CDD" id="cd00383">
    <property type="entry name" value="trans_reg_C"/>
    <property type="match status" value="1"/>
</dbReference>
<dbReference type="Gene3D" id="6.10.250.690">
    <property type="match status" value="1"/>
</dbReference>
<dbReference type="eggNOG" id="COG0745">
    <property type="taxonomic scope" value="Bacteria"/>
</dbReference>
<evidence type="ECO:0000313" key="8">
    <source>
        <dbReference type="EMBL" id="CAX58749.1"/>
    </source>
</evidence>
<dbReference type="Pfam" id="PF00072">
    <property type="entry name" value="Response_reg"/>
    <property type="match status" value="1"/>
</dbReference>
<protein>
    <submittedName>
        <fullName evidence="8">Two component transcriptional regulator, winged helix family</fullName>
    </submittedName>
</protein>
<feature type="domain" description="Response regulatory" evidence="6">
    <location>
        <begin position="2"/>
        <end position="116"/>
    </location>
</feature>
<dbReference type="PANTHER" id="PTHR48111:SF67">
    <property type="entry name" value="TRANSCRIPTIONAL REGULATORY PROTEIN TCTD"/>
    <property type="match status" value="1"/>
</dbReference>